<dbReference type="Proteomes" id="UP001151582">
    <property type="component" value="Unassembled WGS sequence"/>
</dbReference>
<name>A0A9W8B3K9_9FUNG</name>
<dbReference type="OrthoDB" id="310895at2759"/>
<dbReference type="Gene3D" id="3.40.309.10">
    <property type="entry name" value="Aldehyde Dehydrogenase, Chain A, domain 2"/>
    <property type="match status" value="1"/>
</dbReference>
<evidence type="ECO:0000313" key="3">
    <source>
        <dbReference type="EMBL" id="KAJ1972346.1"/>
    </source>
</evidence>
<comment type="similarity">
    <text evidence="1">Belongs to the aldehyde dehydrogenase family.</text>
</comment>
<dbReference type="GO" id="GO:0016620">
    <property type="term" value="F:oxidoreductase activity, acting on the aldehyde or oxo group of donors, NAD or NADP as acceptor"/>
    <property type="evidence" value="ECO:0007669"/>
    <property type="project" value="InterPro"/>
</dbReference>
<dbReference type="EMBL" id="JANBQB010001082">
    <property type="protein sequence ID" value="KAJ1972346.1"/>
    <property type="molecule type" value="Genomic_DNA"/>
</dbReference>
<dbReference type="InterPro" id="IPR016162">
    <property type="entry name" value="Ald_DH_N"/>
</dbReference>
<feature type="domain" description="Aldehyde dehydrogenase" evidence="2">
    <location>
        <begin position="1"/>
        <end position="169"/>
    </location>
</feature>
<accession>A0A9W8B3K9</accession>
<dbReference type="InterPro" id="IPR016163">
    <property type="entry name" value="Ald_DH_C"/>
</dbReference>
<dbReference type="SUPFAM" id="SSF53720">
    <property type="entry name" value="ALDH-like"/>
    <property type="match status" value="1"/>
</dbReference>
<dbReference type="InterPro" id="IPR016161">
    <property type="entry name" value="Ald_DH/histidinol_DH"/>
</dbReference>
<dbReference type="PANTHER" id="PTHR11699">
    <property type="entry name" value="ALDEHYDE DEHYDROGENASE-RELATED"/>
    <property type="match status" value="1"/>
</dbReference>
<reference evidence="3" key="1">
    <citation type="submission" date="2022-07" db="EMBL/GenBank/DDBJ databases">
        <title>Phylogenomic reconstructions and comparative analyses of Kickxellomycotina fungi.</title>
        <authorList>
            <person name="Reynolds N.K."/>
            <person name="Stajich J.E."/>
            <person name="Barry K."/>
            <person name="Grigoriev I.V."/>
            <person name="Crous P."/>
            <person name="Smith M.E."/>
        </authorList>
    </citation>
    <scope>NUCLEOTIDE SEQUENCE</scope>
    <source>
        <strain evidence="3">RSA 567</strain>
    </source>
</reference>
<organism evidence="3 4">
    <name type="scientific">Dimargaris verticillata</name>
    <dbReference type="NCBI Taxonomy" id="2761393"/>
    <lineage>
        <taxon>Eukaryota</taxon>
        <taxon>Fungi</taxon>
        <taxon>Fungi incertae sedis</taxon>
        <taxon>Zoopagomycota</taxon>
        <taxon>Kickxellomycotina</taxon>
        <taxon>Dimargaritomycetes</taxon>
        <taxon>Dimargaritales</taxon>
        <taxon>Dimargaritaceae</taxon>
        <taxon>Dimargaris</taxon>
    </lineage>
</organism>
<keyword evidence="4" id="KW-1185">Reference proteome</keyword>
<evidence type="ECO:0000313" key="4">
    <source>
        <dbReference type="Proteomes" id="UP001151582"/>
    </source>
</evidence>
<protein>
    <recommendedName>
        <fullName evidence="2">Aldehyde dehydrogenase domain-containing protein</fullName>
    </recommendedName>
</protein>
<dbReference type="AlphaFoldDB" id="A0A9W8B3K9"/>
<evidence type="ECO:0000259" key="2">
    <source>
        <dbReference type="Pfam" id="PF00171"/>
    </source>
</evidence>
<proteinExistence type="inferred from homology"/>
<feature type="non-terminal residue" evidence="3">
    <location>
        <position position="1"/>
    </location>
</feature>
<gene>
    <name evidence="3" type="ORF">H4R34_005437</name>
</gene>
<evidence type="ECO:0000256" key="1">
    <source>
        <dbReference type="ARBA" id="ARBA00009986"/>
    </source>
</evidence>
<comment type="caution">
    <text evidence="3">The sequence shown here is derived from an EMBL/GenBank/DDBJ whole genome shotgun (WGS) entry which is preliminary data.</text>
</comment>
<dbReference type="Gene3D" id="3.40.605.10">
    <property type="entry name" value="Aldehyde Dehydrogenase, Chain A, domain 1"/>
    <property type="match status" value="1"/>
</dbReference>
<dbReference type="Pfam" id="PF00171">
    <property type="entry name" value="Aldedh"/>
    <property type="match status" value="1"/>
</dbReference>
<sequence>LGDPQSPETTLGPVVNPKAAARIRQQVADALAAGAQALIPAEPFEAQIQQAANPAYNGFVLPQVLVNVDHSMAIMAEETFGPVVGIVKVASDAEAVRLMNDSAYGLTASVWTKDADAALDIGNQIDTGTWFMNRADYLDPALAWTGVKYSGRGCTLSHHGFDQFVRLKSYHLKLSE</sequence>
<dbReference type="InterPro" id="IPR015590">
    <property type="entry name" value="Aldehyde_DH_dom"/>
</dbReference>